<feature type="chain" id="PRO_5046406799" evidence="4">
    <location>
        <begin position="21"/>
        <end position="393"/>
    </location>
</feature>
<reference evidence="6 7" key="1">
    <citation type="submission" date="2019-05" db="EMBL/GenBank/DDBJ databases">
        <title>Marivita sp. nov. isolated from sea sediment.</title>
        <authorList>
            <person name="Kim W."/>
        </authorList>
    </citation>
    <scope>NUCLEOTIDE SEQUENCE [LARGE SCALE GENOMIC DNA]</scope>
    <source>
        <strain evidence="6 7">CAU 1492</strain>
    </source>
</reference>
<comment type="caution">
    <text evidence="6">The sequence shown here is derived from an EMBL/GenBank/DDBJ whole genome shotgun (WGS) entry which is preliminary data.</text>
</comment>
<dbReference type="InterPro" id="IPR028082">
    <property type="entry name" value="Peripla_BP_I"/>
</dbReference>
<evidence type="ECO:0000313" key="7">
    <source>
        <dbReference type="Proteomes" id="UP001191082"/>
    </source>
</evidence>
<dbReference type="Pfam" id="PF13458">
    <property type="entry name" value="Peripla_BP_6"/>
    <property type="match status" value="1"/>
</dbReference>
<evidence type="ECO:0000256" key="3">
    <source>
        <dbReference type="ARBA" id="ARBA00022970"/>
    </source>
</evidence>
<dbReference type="Proteomes" id="UP001191082">
    <property type="component" value="Unassembled WGS sequence"/>
</dbReference>
<evidence type="ECO:0000256" key="4">
    <source>
        <dbReference type="SAM" id="SignalP"/>
    </source>
</evidence>
<comment type="similarity">
    <text evidence="1">Belongs to the leucine-binding protein family.</text>
</comment>
<keyword evidence="3" id="KW-0813">Transport</keyword>
<evidence type="ECO:0000259" key="5">
    <source>
        <dbReference type="Pfam" id="PF13458"/>
    </source>
</evidence>
<keyword evidence="3" id="KW-0029">Amino-acid transport</keyword>
<keyword evidence="7" id="KW-1185">Reference proteome</keyword>
<protein>
    <submittedName>
        <fullName evidence="6">ABC transporter substrate-binding protein</fullName>
    </submittedName>
</protein>
<dbReference type="PANTHER" id="PTHR30483:SF6">
    <property type="entry name" value="PERIPLASMIC BINDING PROTEIN OF ABC TRANSPORTER FOR NATURAL AMINO ACIDS"/>
    <property type="match status" value="1"/>
</dbReference>
<name>A0ABY2X6L5_9RHOB</name>
<evidence type="ECO:0000256" key="2">
    <source>
        <dbReference type="ARBA" id="ARBA00022729"/>
    </source>
</evidence>
<dbReference type="InterPro" id="IPR051010">
    <property type="entry name" value="BCAA_transport"/>
</dbReference>
<dbReference type="RefSeq" id="WP_138864487.1">
    <property type="nucleotide sequence ID" value="NZ_VCPC01000003.1"/>
</dbReference>
<feature type="domain" description="Leucine-binding protein" evidence="5">
    <location>
        <begin position="22"/>
        <end position="365"/>
    </location>
</feature>
<sequence length="393" mass="42384">MKRLMTMAATASLLALPLHAEPVKIGFVTTLTTGAAVIGTDMQNAVNLAMEHLGGKAGDTELEVIFGDDQFAPEAGKQVTDKLVKQDDVDFVAGYIWSHVLLASRKSVLDADKILISANAGPSQMAGKLCDKNFFSTSWQNDQTPMAMGEVLNRQGVKSLYLMAPNYAAGKDMTAGVERTFTGEIVGKDLTKWGADAQLDFSAELAKAKASGADGLFVFYPGAAGGAFVKQYQQAGLKETLPLYSVFTVDAISLPKLQSAGFTDVIGSKVTQEWDPSLDNAANKKFVTDFKAKFGHYPSYYGAQSYDAIMLIASAVEKVGGDMSDKDALRAALKEADFESVRGDFTFGNNNLPVQNFYLREVVEDADGVWTTKVVETVYENHVDSFAAECDMK</sequence>
<dbReference type="CDD" id="cd06359">
    <property type="entry name" value="PBP1_Nba-like"/>
    <property type="match status" value="1"/>
</dbReference>
<dbReference type="Gene3D" id="3.40.50.2300">
    <property type="match status" value="2"/>
</dbReference>
<keyword evidence="2 4" id="KW-0732">Signal</keyword>
<evidence type="ECO:0000313" key="6">
    <source>
        <dbReference type="EMBL" id="TMV11421.1"/>
    </source>
</evidence>
<dbReference type="InterPro" id="IPR028081">
    <property type="entry name" value="Leu-bd"/>
</dbReference>
<evidence type="ECO:0000256" key="1">
    <source>
        <dbReference type="ARBA" id="ARBA00010062"/>
    </source>
</evidence>
<gene>
    <name evidence="6" type="ORF">FGK64_14120</name>
</gene>
<dbReference type="SUPFAM" id="SSF53822">
    <property type="entry name" value="Periplasmic binding protein-like I"/>
    <property type="match status" value="1"/>
</dbReference>
<proteinExistence type="inferred from homology"/>
<feature type="signal peptide" evidence="4">
    <location>
        <begin position="1"/>
        <end position="20"/>
    </location>
</feature>
<dbReference type="EMBL" id="VCPC01000003">
    <property type="protein sequence ID" value="TMV11421.1"/>
    <property type="molecule type" value="Genomic_DNA"/>
</dbReference>
<dbReference type="PANTHER" id="PTHR30483">
    <property type="entry name" value="LEUCINE-SPECIFIC-BINDING PROTEIN"/>
    <property type="match status" value="1"/>
</dbReference>
<accession>A0ABY2X6L5</accession>
<organism evidence="6 7">
    <name type="scientific">Arenibacterium halophilum</name>
    <dbReference type="NCBI Taxonomy" id="2583821"/>
    <lineage>
        <taxon>Bacteria</taxon>
        <taxon>Pseudomonadati</taxon>
        <taxon>Pseudomonadota</taxon>
        <taxon>Alphaproteobacteria</taxon>
        <taxon>Rhodobacterales</taxon>
        <taxon>Paracoccaceae</taxon>
        <taxon>Arenibacterium</taxon>
    </lineage>
</organism>